<evidence type="ECO:0000256" key="1">
    <source>
        <dbReference type="SAM" id="MobiDB-lite"/>
    </source>
</evidence>
<feature type="region of interest" description="Disordered" evidence="1">
    <location>
        <begin position="57"/>
        <end position="80"/>
    </location>
</feature>
<reference evidence="3" key="2">
    <citation type="submission" date="2012-12" db="EMBL/GenBank/DDBJ databases">
        <authorList>
            <consortium name="WormBase Consortium"/>
            <person name="Ghedin E."/>
            <person name="Paulini M."/>
        </authorList>
    </citation>
    <scope>NUCLEOTIDE SEQUENCE</scope>
    <source>
        <strain evidence="3">FR3</strain>
    </source>
</reference>
<proteinExistence type="predicted"/>
<accession>A0A1I9GCV4</accession>
<keyword evidence="2" id="KW-0732">Signal</keyword>
<dbReference type="EMBL" id="LN856708">
    <property type="protein sequence ID" value="CRZ22872.1"/>
    <property type="molecule type" value="Genomic_DNA"/>
</dbReference>
<organism evidence="3">
    <name type="scientific">Brugia malayi</name>
    <name type="common">Filarial nematode worm</name>
    <dbReference type="NCBI Taxonomy" id="6279"/>
    <lineage>
        <taxon>Eukaryota</taxon>
        <taxon>Metazoa</taxon>
        <taxon>Ecdysozoa</taxon>
        <taxon>Nematoda</taxon>
        <taxon>Chromadorea</taxon>
        <taxon>Rhabditida</taxon>
        <taxon>Spirurina</taxon>
        <taxon>Spiruromorpha</taxon>
        <taxon>Filarioidea</taxon>
        <taxon>Onchocercidae</taxon>
        <taxon>Brugia</taxon>
    </lineage>
</organism>
<evidence type="ECO:0000256" key="2">
    <source>
        <dbReference type="SAM" id="SignalP"/>
    </source>
</evidence>
<evidence type="ECO:0000313" key="3">
    <source>
        <dbReference type="EMBL" id="CRZ22872.1"/>
    </source>
</evidence>
<reference evidence="3" key="1">
    <citation type="journal article" date="2007" name="Science">
        <title>Draft genome of the filarial nematode parasite Brugia malayi.</title>
        <authorList>
            <person name="Ghedin E."/>
            <person name="Wang S."/>
            <person name="Spiro D."/>
            <person name="Caler E."/>
            <person name="Zhao Q."/>
            <person name="Crabtree J."/>
            <person name="Allen J.E."/>
            <person name="Delcher A.L."/>
            <person name="Guiliano D.B."/>
            <person name="Miranda-Saavedra D."/>
            <person name="Angiuoli S.V."/>
            <person name="Creasy T."/>
            <person name="Amedeo P."/>
            <person name="Haas B."/>
            <person name="El-Sayed N.M."/>
            <person name="Wortman J.R."/>
            <person name="Feldblyum T."/>
            <person name="Tallon L."/>
            <person name="Schatz M."/>
            <person name="Shumway M."/>
            <person name="Koo H."/>
            <person name="Salzberg S.L."/>
            <person name="Schobel S."/>
            <person name="Pertea M."/>
            <person name="Pop M."/>
            <person name="White O."/>
            <person name="Barton G.J."/>
            <person name="Carlow C.K."/>
            <person name="Crawford M.J."/>
            <person name="Daub J."/>
            <person name="Dimmic M.W."/>
            <person name="Estes C.F."/>
            <person name="Foster J.M."/>
            <person name="Ganatra M."/>
            <person name="Gregory W.F."/>
            <person name="Johnson N.M."/>
            <person name="Jin J."/>
            <person name="Komuniecki R."/>
            <person name="Korf I."/>
            <person name="Kumar S."/>
            <person name="Laney S."/>
            <person name="Li B.W."/>
            <person name="Li W."/>
            <person name="Lindblom T.H."/>
            <person name="Lustigman S."/>
            <person name="Ma D."/>
            <person name="Maina C.V."/>
            <person name="Martin D.M."/>
            <person name="McCarter J.P."/>
            <person name="McReynolds L."/>
            <person name="Mitreva M."/>
            <person name="Nutman T.B."/>
            <person name="Parkinson J."/>
            <person name="Peregrin-Alvarez J.M."/>
            <person name="Poole C."/>
            <person name="Ren Q."/>
            <person name="Saunders L."/>
            <person name="Sluder A.E."/>
            <person name="Smith K."/>
            <person name="Stanke M."/>
            <person name="Unnasch T.R."/>
            <person name="Ware J."/>
            <person name="Wei A.D."/>
            <person name="Weil G."/>
            <person name="Williams D.J."/>
            <person name="Zhang Y."/>
            <person name="Williams S.A."/>
            <person name="Fraser-Liggett C."/>
            <person name="Slatko B."/>
            <person name="Blaxter M.L."/>
            <person name="Scott A.L."/>
        </authorList>
    </citation>
    <scope>NUCLEOTIDE SEQUENCE</scope>
    <source>
        <strain evidence="3">FR3</strain>
    </source>
</reference>
<gene>
    <name evidence="3" type="primary">Bm244</name>
    <name evidence="3" type="ORF">BM_Bm244</name>
</gene>
<protein>
    <submittedName>
        <fullName evidence="3">Bm244</fullName>
    </submittedName>
</protein>
<feature type="chain" id="PRO_5009328431" evidence="2">
    <location>
        <begin position="22"/>
        <end position="88"/>
    </location>
</feature>
<sequence>MCVCVCVVCVCACVCVCVCLLEEEEGVAIVVVALMSLAETDRTIRRSQKIFKQQSQLVTRNSCSGSGSGSGSTSQRPLGPNYYCFVWA</sequence>
<name>A0A1I9GCV4_BRUMA</name>
<feature type="signal peptide" evidence="2">
    <location>
        <begin position="1"/>
        <end position="21"/>
    </location>
</feature>
<dbReference type="AlphaFoldDB" id="A0A1I9GCV4"/>